<proteinExistence type="predicted"/>
<name>A0A2P2QBZ2_RHIMU</name>
<feature type="chain" id="PRO_5015177660" evidence="1">
    <location>
        <begin position="26"/>
        <end position="35"/>
    </location>
</feature>
<keyword evidence="1" id="KW-0732">Signal</keyword>
<reference evidence="2" key="1">
    <citation type="submission" date="2018-02" db="EMBL/GenBank/DDBJ databases">
        <title>Rhizophora mucronata_Transcriptome.</title>
        <authorList>
            <person name="Meera S.P."/>
            <person name="Sreeshan A."/>
            <person name="Augustine A."/>
        </authorList>
    </citation>
    <scope>NUCLEOTIDE SEQUENCE</scope>
    <source>
        <tissue evidence="2">Leaf</tissue>
    </source>
</reference>
<dbReference type="AlphaFoldDB" id="A0A2P2QBZ2"/>
<protein>
    <submittedName>
        <fullName evidence="2">Uncharacterized protein</fullName>
    </submittedName>
</protein>
<accession>A0A2P2QBZ2</accession>
<organism evidence="2">
    <name type="scientific">Rhizophora mucronata</name>
    <name type="common">Asiatic mangrove</name>
    <dbReference type="NCBI Taxonomy" id="61149"/>
    <lineage>
        <taxon>Eukaryota</taxon>
        <taxon>Viridiplantae</taxon>
        <taxon>Streptophyta</taxon>
        <taxon>Embryophyta</taxon>
        <taxon>Tracheophyta</taxon>
        <taxon>Spermatophyta</taxon>
        <taxon>Magnoliopsida</taxon>
        <taxon>eudicotyledons</taxon>
        <taxon>Gunneridae</taxon>
        <taxon>Pentapetalae</taxon>
        <taxon>rosids</taxon>
        <taxon>fabids</taxon>
        <taxon>Malpighiales</taxon>
        <taxon>Rhizophoraceae</taxon>
        <taxon>Rhizophora</taxon>
    </lineage>
</organism>
<evidence type="ECO:0000256" key="1">
    <source>
        <dbReference type="SAM" id="SignalP"/>
    </source>
</evidence>
<feature type="signal peptide" evidence="1">
    <location>
        <begin position="1"/>
        <end position="25"/>
    </location>
</feature>
<dbReference type="EMBL" id="GGEC01084028">
    <property type="protein sequence ID" value="MBX64512.1"/>
    <property type="molecule type" value="Transcribed_RNA"/>
</dbReference>
<sequence length="35" mass="4418">MFRVQIFFLVRWYLLELSFVEECWGEMSWRSMAVK</sequence>
<evidence type="ECO:0000313" key="2">
    <source>
        <dbReference type="EMBL" id="MBX64512.1"/>
    </source>
</evidence>